<dbReference type="Proteomes" id="UP000321464">
    <property type="component" value="Unassembled WGS sequence"/>
</dbReference>
<dbReference type="AlphaFoldDB" id="A0A512APD8"/>
<gene>
    <name evidence="2" type="ORF">NSE01_32890</name>
</gene>
<evidence type="ECO:0000313" key="2">
    <source>
        <dbReference type="EMBL" id="GEO01457.1"/>
    </source>
</evidence>
<dbReference type="InterPro" id="IPR036890">
    <property type="entry name" value="HATPase_C_sf"/>
</dbReference>
<feature type="domain" description="DUF4325" evidence="1">
    <location>
        <begin position="334"/>
        <end position="392"/>
    </location>
</feature>
<protein>
    <recommendedName>
        <fullName evidence="1">DUF4325 domain-containing protein</fullName>
    </recommendedName>
</protein>
<keyword evidence="3" id="KW-1185">Reference proteome</keyword>
<dbReference type="Pfam" id="PF14213">
    <property type="entry name" value="DUF4325"/>
    <property type="match status" value="1"/>
</dbReference>
<dbReference type="RefSeq" id="WP_147160772.1">
    <property type="nucleotide sequence ID" value="NZ_BJYR01000022.1"/>
</dbReference>
<dbReference type="Gene3D" id="3.30.565.10">
    <property type="entry name" value="Histidine kinase-like ATPase, C-terminal domain"/>
    <property type="match status" value="1"/>
</dbReference>
<organism evidence="2 3">
    <name type="scientific">Novosphingobium sediminis</name>
    <dbReference type="NCBI Taxonomy" id="707214"/>
    <lineage>
        <taxon>Bacteria</taxon>
        <taxon>Pseudomonadati</taxon>
        <taxon>Pseudomonadota</taxon>
        <taxon>Alphaproteobacteria</taxon>
        <taxon>Sphingomonadales</taxon>
        <taxon>Sphingomonadaceae</taxon>
        <taxon>Novosphingobium</taxon>
    </lineage>
</organism>
<reference evidence="2 3" key="1">
    <citation type="submission" date="2019-07" db="EMBL/GenBank/DDBJ databases">
        <title>Whole genome shotgun sequence of Novosphingobium sediminis NBRC 106119.</title>
        <authorList>
            <person name="Hosoyama A."/>
            <person name="Uohara A."/>
            <person name="Ohji S."/>
            <person name="Ichikawa N."/>
        </authorList>
    </citation>
    <scope>NUCLEOTIDE SEQUENCE [LARGE SCALE GENOMIC DNA]</scope>
    <source>
        <strain evidence="2 3">NBRC 106119</strain>
    </source>
</reference>
<evidence type="ECO:0000259" key="1">
    <source>
        <dbReference type="Pfam" id="PF14213"/>
    </source>
</evidence>
<accession>A0A512APD8</accession>
<dbReference type="OrthoDB" id="3194831at2"/>
<dbReference type="SUPFAM" id="SSF55874">
    <property type="entry name" value="ATPase domain of HSP90 chaperone/DNA topoisomerase II/histidine kinase"/>
    <property type="match status" value="1"/>
</dbReference>
<sequence length="408" mass="45922">MRSDGNHLFFDGDVGGDPLPALAALHNLIHRSGYQDIVLDFRQAQRLWPAYMIALVTICRSYRSEKVDFEILLPDDRKMAGLFVNTNWAHIVSPEKFECKDDRNPKHMAARQFLTAQEHFQAVDDSLSLILGTVPGIDRKRIKALEWALNEITDNVLNHAQSQIGGVMQVVTFPKRGRVEFFVCDAGITIPRSLRSGRPDIKDDISAIRAAIEEGVTRNKQTNQGNGLYGTFKCCEVSGGEFTVISGLTSLRHTPGHLHASRNTIPFAGTFVRAAIGYEFDHLLERALVFGGKQHEPGFDYIERHYENDKDRIEFVVRSEIAAFGSRDAGKIAFTKIENLMNKGSTPIEFDFKDIPLITSSFADEVFGRLFVKLGPIRFTQLCHFKNVDPTIRALIDRAISQRMRVSI</sequence>
<dbReference type="EMBL" id="BJYR01000022">
    <property type="protein sequence ID" value="GEO01457.1"/>
    <property type="molecule type" value="Genomic_DNA"/>
</dbReference>
<proteinExistence type="predicted"/>
<name>A0A512APD8_9SPHN</name>
<evidence type="ECO:0000313" key="3">
    <source>
        <dbReference type="Proteomes" id="UP000321464"/>
    </source>
</evidence>
<dbReference type="InterPro" id="IPR025474">
    <property type="entry name" value="DUF4325"/>
</dbReference>
<comment type="caution">
    <text evidence="2">The sequence shown here is derived from an EMBL/GenBank/DDBJ whole genome shotgun (WGS) entry which is preliminary data.</text>
</comment>